<name>A0A3G5A338_9VIRU</name>
<sequence>MGVGAVTYMRQEVLDVTALERDLAHDKVGFKMAFKICDHHIGKHSCAKAAYLKGLLHSGYYCGHINWEKARKLFEFAAEKNDTDSIRELSVMYFLGKRAWAKSRIAVDITDNEQLGLLQTRIKNILNTCPSPTEGLDYKRSFQLLNDGIRLHPEDGLMQLYFGQHYEFGCGTDIDYKMALDRYEESFRMGQKTALDYICGMYIGEKGCDLKSEDALRWFTLAQSTNRTFSKIYVAKLYEARGDFPLAHKLCYEHISETRDNQYLKMLNELTAKKDPPHNAVAV</sequence>
<dbReference type="InterPro" id="IPR011990">
    <property type="entry name" value="TPR-like_helical_dom_sf"/>
</dbReference>
<gene>
    <name evidence="1" type="ORF">Harvfovirus45_12</name>
</gene>
<dbReference type="Gene3D" id="1.25.40.10">
    <property type="entry name" value="Tetratricopeptide repeat domain"/>
    <property type="match status" value="1"/>
</dbReference>
<evidence type="ECO:0000313" key="1">
    <source>
        <dbReference type="EMBL" id="AYV81615.1"/>
    </source>
</evidence>
<proteinExistence type="predicted"/>
<accession>A0A3G5A338</accession>
<protein>
    <recommendedName>
        <fullName evidence="2">Sel1 repeat family protein</fullName>
    </recommendedName>
</protein>
<organism evidence="1">
    <name type="scientific">Harvfovirus sp</name>
    <dbReference type="NCBI Taxonomy" id="2487768"/>
    <lineage>
        <taxon>Viruses</taxon>
        <taxon>Varidnaviria</taxon>
        <taxon>Bamfordvirae</taxon>
        <taxon>Nucleocytoviricota</taxon>
        <taxon>Megaviricetes</taxon>
        <taxon>Imitervirales</taxon>
        <taxon>Mimiviridae</taxon>
        <taxon>Klosneuvirinae</taxon>
    </lineage>
</organism>
<evidence type="ECO:0008006" key="2">
    <source>
        <dbReference type="Google" id="ProtNLM"/>
    </source>
</evidence>
<dbReference type="SUPFAM" id="SSF81901">
    <property type="entry name" value="HCP-like"/>
    <property type="match status" value="2"/>
</dbReference>
<dbReference type="EMBL" id="MK072287">
    <property type="protein sequence ID" value="AYV81615.1"/>
    <property type="molecule type" value="Genomic_DNA"/>
</dbReference>
<reference evidence="1" key="1">
    <citation type="submission" date="2018-10" db="EMBL/GenBank/DDBJ databases">
        <title>Hidden diversity of soil giant viruses.</title>
        <authorList>
            <person name="Schulz F."/>
            <person name="Alteio L."/>
            <person name="Goudeau D."/>
            <person name="Ryan E.M."/>
            <person name="Malmstrom R.R."/>
            <person name="Blanchard J."/>
            <person name="Woyke T."/>
        </authorList>
    </citation>
    <scope>NUCLEOTIDE SEQUENCE</scope>
    <source>
        <strain evidence="1">HAV1</strain>
    </source>
</reference>